<sequence length="201" mass="23172">MVRIGISVEGPTEERFITKVLTPYLSTYSIYSTPISMGGDIKLDRVRSELQKIAHNFDFVSTLYDYYGFKGKDDNETKYSLEMKIINHIAENIRPKVIPYIQMYEFEGLLFSDPEVMEIEIGEEGIQHWANSILNEFENNPERINNSILTSPSKRLENKTKYRKTTHGPNIAAEIGIDLIRQKCAGFNNWITRLLETAQQA</sequence>
<reference evidence="1" key="1">
    <citation type="journal article" date="2014" name="Int. J. Syst. Evol. Microbiol.">
        <title>Complete genome sequence of Corynebacterium casei LMG S-19264T (=DSM 44701T), isolated from a smear-ripened cheese.</title>
        <authorList>
            <consortium name="US DOE Joint Genome Institute (JGI-PGF)"/>
            <person name="Walter F."/>
            <person name="Albersmeier A."/>
            <person name="Kalinowski J."/>
            <person name="Ruckert C."/>
        </authorList>
    </citation>
    <scope>NUCLEOTIDE SEQUENCE</scope>
    <source>
        <strain evidence="1">CGMCC 1.15254</strain>
    </source>
</reference>
<accession>A0A917FDD5</accession>
<dbReference type="InterPro" id="IPR025455">
    <property type="entry name" value="DUF4276"/>
</dbReference>
<dbReference type="AlphaFoldDB" id="A0A917FDD5"/>
<name>A0A917FDD5_9PROT</name>
<evidence type="ECO:0000313" key="2">
    <source>
        <dbReference type="Proteomes" id="UP000632498"/>
    </source>
</evidence>
<keyword evidence="2" id="KW-1185">Reference proteome</keyword>
<dbReference type="Pfam" id="PF14103">
    <property type="entry name" value="DUF4276"/>
    <property type="match status" value="1"/>
</dbReference>
<dbReference type="EMBL" id="BMHV01000026">
    <property type="protein sequence ID" value="GGF72770.1"/>
    <property type="molecule type" value="Genomic_DNA"/>
</dbReference>
<evidence type="ECO:0008006" key="3">
    <source>
        <dbReference type="Google" id="ProtNLM"/>
    </source>
</evidence>
<dbReference type="Proteomes" id="UP000632498">
    <property type="component" value="Unassembled WGS sequence"/>
</dbReference>
<evidence type="ECO:0000313" key="1">
    <source>
        <dbReference type="EMBL" id="GGF72770.1"/>
    </source>
</evidence>
<comment type="caution">
    <text evidence="1">The sequence shown here is derived from an EMBL/GenBank/DDBJ whole genome shotgun (WGS) entry which is preliminary data.</text>
</comment>
<dbReference type="RefSeq" id="WP_188666456.1">
    <property type="nucleotide sequence ID" value="NZ_BMHV01000026.1"/>
</dbReference>
<gene>
    <name evidence="1" type="ORF">GCM10011332_28410</name>
</gene>
<protein>
    <recommendedName>
        <fullName evidence="3">DUF4276 family protein</fullName>
    </recommendedName>
</protein>
<organism evidence="1 2">
    <name type="scientific">Terasakiella brassicae</name>
    <dbReference type="NCBI Taxonomy" id="1634917"/>
    <lineage>
        <taxon>Bacteria</taxon>
        <taxon>Pseudomonadati</taxon>
        <taxon>Pseudomonadota</taxon>
        <taxon>Alphaproteobacteria</taxon>
        <taxon>Rhodospirillales</taxon>
        <taxon>Terasakiellaceae</taxon>
        <taxon>Terasakiella</taxon>
    </lineage>
</organism>
<reference evidence="1" key="2">
    <citation type="submission" date="2020-09" db="EMBL/GenBank/DDBJ databases">
        <authorList>
            <person name="Sun Q."/>
            <person name="Zhou Y."/>
        </authorList>
    </citation>
    <scope>NUCLEOTIDE SEQUENCE</scope>
    <source>
        <strain evidence="1">CGMCC 1.15254</strain>
    </source>
</reference>
<proteinExistence type="predicted"/>